<organism evidence="1">
    <name type="scientific">marine sediment metagenome</name>
    <dbReference type="NCBI Taxonomy" id="412755"/>
    <lineage>
        <taxon>unclassified sequences</taxon>
        <taxon>metagenomes</taxon>
        <taxon>ecological metagenomes</taxon>
    </lineage>
</organism>
<protein>
    <submittedName>
        <fullName evidence="1">Uncharacterized protein</fullName>
    </submittedName>
</protein>
<feature type="non-terminal residue" evidence="1">
    <location>
        <position position="134"/>
    </location>
</feature>
<gene>
    <name evidence="1" type="ORF">S01H4_57365</name>
</gene>
<sequence>MRDLNRAFNNFYRGIKSFKRKGFPRFKKKGMHDSFRLTGSIHIFESSVKLPRIGMIRTKERTDVKGSILSATVSREADRWLVSFAVERERKKHKVTESSVIGIDVGINCFAVTSDGTRIESPRPLENALKLLKR</sequence>
<proteinExistence type="predicted"/>
<evidence type="ECO:0000313" key="1">
    <source>
        <dbReference type="EMBL" id="GAH06785.1"/>
    </source>
</evidence>
<reference evidence="1" key="1">
    <citation type="journal article" date="2014" name="Front. Microbiol.">
        <title>High frequency of phylogenetically diverse reductive dehalogenase-homologous genes in deep subseafloor sedimentary metagenomes.</title>
        <authorList>
            <person name="Kawai M."/>
            <person name="Futagami T."/>
            <person name="Toyoda A."/>
            <person name="Takaki Y."/>
            <person name="Nishi S."/>
            <person name="Hori S."/>
            <person name="Arai W."/>
            <person name="Tsubouchi T."/>
            <person name="Morono Y."/>
            <person name="Uchiyama I."/>
            <person name="Ito T."/>
            <person name="Fujiyama A."/>
            <person name="Inagaki F."/>
            <person name="Takami H."/>
        </authorList>
    </citation>
    <scope>NUCLEOTIDE SEQUENCE</scope>
    <source>
        <strain evidence="1">Expedition CK06-06</strain>
    </source>
</reference>
<dbReference type="EMBL" id="BART01033359">
    <property type="protein sequence ID" value="GAH06785.1"/>
    <property type="molecule type" value="Genomic_DNA"/>
</dbReference>
<name>X1DEM9_9ZZZZ</name>
<dbReference type="AlphaFoldDB" id="X1DEM9"/>
<accession>X1DEM9</accession>
<comment type="caution">
    <text evidence="1">The sequence shown here is derived from an EMBL/GenBank/DDBJ whole genome shotgun (WGS) entry which is preliminary data.</text>
</comment>